<dbReference type="GO" id="GO:0005886">
    <property type="term" value="C:plasma membrane"/>
    <property type="evidence" value="ECO:0007669"/>
    <property type="project" value="TreeGrafter"/>
</dbReference>
<feature type="transmembrane region" description="Helical" evidence="8">
    <location>
        <begin position="200"/>
        <end position="220"/>
    </location>
</feature>
<dbReference type="InterPro" id="IPR004698">
    <property type="entry name" value="Zn/Fe_permease_fun/pln"/>
</dbReference>
<comment type="caution">
    <text evidence="10">The sequence shown here is derived from an EMBL/GenBank/DDBJ whole genome shotgun (WGS) entry which is preliminary data.</text>
</comment>
<gene>
    <name evidence="10" type="ORF">POM88_003723</name>
</gene>
<feature type="transmembrane region" description="Helical" evidence="8">
    <location>
        <begin position="264"/>
        <end position="286"/>
    </location>
</feature>
<feature type="transmembrane region" description="Helical" evidence="8">
    <location>
        <begin position="55"/>
        <end position="75"/>
    </location>
</feature>
<proteinExistence type="inferred from homology"/>
<accession>A0AAD8NDT4</accession>
<dbReference type="NCBIfam" id="TIGR00820">
    <property type="entry name" value="zip"/>
    <property type="match status" value="1"/>
</dbReference>
<evidence type="ECO:0000256" key="3">
    <source>
        <dbReference type="ARBA" id="ARBA00022448"/>
    </source>
</evidence>
<evidence type="ECO:0000256" key="5">
    <source>
        <dbReference type="ARBA" id="ARBA00022989"/>
    </source>
</evidence>
<evidence type="ECO:0000256" key="8">
    <source>
        <dbReference type="RuleBase" id="RU362088"/>
    </source>
</evidence>
<dbReference type="PANTHER" id="PTHR11040:SF41">
    <property type="entry name" value="ZINC TRANSPORTER 7"/>
    <property type="match status" value="1"/>
</dbReference>
<evidence type="ECO:0000256" key="7">
    <source>
        <dbReference type="ARBA" id="ARBA00023136"/>
    </source>
</evidence>
<dbReference type="Pfam" id="PF02535">
    <property type="entry name" value="Zip"/>
    <property type="match status" value="1"/>
</dbReference>
<dbReference type="Proteomes" id="UP001237642">
    <property type="component" value="Unassembled WGS sequence"/>
</dbReference>
<dbReference type="GO" id="GO:0005385">
    <property type="term" value="F:zinc ion transmembrane transporter activity"/>
    <property type="evidence" value="ECO:0007669"/>
    <property type="project" value="InterPro"/>
</dbReference>
<feature type="signal peptide" evidence="9">
    <location>
        <begin position="1"/>
        <end position="26"/>
    </location>
</feature>
<keyword evidence="7 8" id="KW-0472">Membrane</keyword>
<keyword evidence="5 8" id="KW-1133">Transmembrane helix</keyword>
<evidence type="ECO:0000256" key="4">
    <source>
        <dbReference type="ARBA" id="ARBA00022692"/>
    </source>
</evidence>
<keyword evidence="11" id="KW-1185">Reference proteome</keyword>
<keyword evidence="3 8" id="KW-0813">Transport</keyword>
<evidence type="ECO:0000313" key="11">
    <source>
        <dbReference type="Proteomes" id="UP001237642"/>
    </source>
</evidence>
<feature type="transmembrane region" description="Helical" evidence="8">
    <location>
        <begin position="292"/>
        <end position="313"/>
    </location>
</feature>
<evidence type="ECO:0000256" key="1">
    <source>
        <dbReference type="ARBA" id="ARBA00004141"/>
    </source>
</evidence>
<feature type="chain" id="PRO_5041987763" evidence="9">
    <location>
        <begin position="27"/>
        <end position="354"/>
    </location>
</feature>
<organism evidence="10 11">
    <name type="scientific">Heracleum sosnowskyi</name>
    <dbReference type="NCBI Taxonomy" id="360622"/>
    <lineage>
        <taxon>Eukaryota</taxon>
        <taxon>Viridiplantae</taxon>
        <taxon>Streptophyta</taxon>
        <taxon>Embryophyta</taxon>
        <taxon>Tracheophyta</taxon>
        <taxon>Spermatophyta</taxon>
        <taxon>Magnoliopsida</taxon>
        <taxon>eudicotyledons</taxon>
        <taxon>Gunneridae</taxon>
        <taxon>Pentapetalae</taxon>
        <taxon>asterids</taxon>
        <taxon>campanulids</taxon>
        <taxon>Apiales</taxon>
        <taxon>Apiaceae</taxon>
        <taxon>Apioideae</taxon>
        <taxon>apioid superclade</taxon>
        <taxon>Tordylieae</taxon>
        <taxon>Tordyliinae</taxon>
        <taxon>Heracleum</taxon>
    </lineage>
</organism>
<feature type="transmembrane region" description="Helical" evidence="8">
    <location>
        <begin position="232"/>
        <end position="252"/>
    </location>
</feature>
<dbReference type="InterPro" id="IPR003689">
    <property type="entry name" value="ZIP"/>
</dbReference>
<protein>
    <submittedName>
        <fullName evidence="10">Fe(2+) transport protein 1-like</fullName>
    </submittedName>
</protein>
<keyword evidence="6 8" id="KW-0406">Ion transport</keyword>
<evidence type="ECO:0000256" key="2">
    <source>
        <dbReference type="ARBA" id="ARBA00006939"/>
    </source>
</evidence>
<dbReference type="EMBL" id="JAUIZM010000001">
    <property type="protein sequence ID" value="KAK1404118.1"/>
    <property type="molecule type" value="Genomic_DNA"/>
</dbReference>
<feature type="transmembrane region" description="Helical" evidence="8">
    <location>
        <begin position="128"/>
        <end position="149"/>
    </location>
</feature>
<keyword evidence="4 8" id="KW-0812">Transmembrane</keyword>
<sequence length="354" mass="37914">MAIPMKNQKYFLTFLIIISTFSTISGDSNTTGPPPECTRPIGGCHDKPHALKLKIIAIFAILITSMIGICLPIITRAIPALSPDRNLFVVVKAFASGVILATGYMHVLPDSFDALKSECLPDKPWHNYPFTTLVAMFSAVLTLMVDSFAMSFFKKHYAKELGEQKAVTNDSVELQSHCHGPHGHGVAVEGFDTTLLRCRVVAQVLELGIIVHSVIIGLSLGASDNPCTIRPLVAALCFHQMFEGMGLGGCILQANYRTKTNAIMVFFFSATTPFGIILGIGLSNVYTDNSPAALIVVGLLDAASAGLLNYMALVDLLAPDFMGAKLQGDMKLQSLCYVAVVLGAGGMSVMAIWA</sequence>
<dbReference type="AlphaFoldDB" id="A0AAD8NDT4"/>
<reference evidence="10" key="2">
    <citation type="submission" date="2023-05" db="EMBL/GenBank/DDBJ databases">
        <authorList>
            <person name="Schelkunov M.I."/>
        </authorList>
    </citation>
    <scope>NUCLEOTIDE SEQUENCE</scope>
    <source>
        <strain evidence="10">Hsosn_3</strain>
        <tissue evidence="10">Leaf</tissue>
    </source>
</reference>
<comment type="similarity">
    <text evidence="2 8">Belongs to the ZIP transporter (TC 2.A.5) family.</text>
</comment>
<dbReference type="PANTHER" id="PTHR11040">
    <property type="entry name" value="ZINC/IRON TRANSPORTER"/>
    <property type="match status" value="1"/>
</dbReference>
<evidence type="ECO:0000256" key="6">
    <source>
        <dbReference type="ARBA" id="ARBA00023065"/>
    </source>
</evidence>
<reference evidence="10" key="1">
    <citation type="submission" date="2023-02" db="EMBL/GenBank/DDBJ databases">
        <title>Genome of toxic invasive species Heracleum sosnowskyi carries increased number of genes despite the absence of recent whole-genome duplications.</title>
        <authorList>
            <person name="Schelkunov M."/>
            <person name="Shtratnikova V."/>
            <person name="Makarenko M."/>
            <person name="Klepikova A."/>
            <person name="Omelchenko D."/>
            <person name="Novikova G."/>
            <person name="Obukhova E."/>
            <person name="Bogdanov V."/>
            <person name="Penin A."/>
            <person name="Logacheva M."/>
        </authorList>
    </citation>
    <scope>NUCLEOTIDE SEQUENCE</scope>
    <source>
        <strain evidence="10">Hsosn_3</strain>
        <tissue evidence="10">Leaf</tissue>
    </source>
</reference>
<comment type="subcellular location">
    <subcellularLocation>
        <location evidence="1 8">Membrane</location>
        <topology evidence="1 8">Multi-pass membrane protein</topology>
    </subcellularLocation>
</comment>
<name>A0AAD8NDT4_9APIA</name>
<keyword evidence="9" id="KW-0732">Signal</keyword>
<feature type="transmembrane region" description="Helical" evidence="8">
    <location>
        <begin position="334"/>
        <end position="353"/>
    </location>
</feature>
<feature type="transmembrane region" description="Helical" evidence="8">
    <location>
        <begin position="87"/>
        <end position="108"/>
    </location>
</feature>
<evidence type="ECO:0000256" key="9">
    <source>
        <dbReference type="SAM" id="SignalP"/>
    </source>
</evidence>
<evidence type="ECO:0000313" key="10">
    <source>
        <dbReference type="EMBL" id="KAK1404118.1"/>
    </source>
</evidence>